<gene>
    <name evidence="1" type="ORF">UABAM_03069</name>
</gene>
<protein>
    <submittedName>
        <fullName evidence="1">Uncharacterized protein</fullName>
    </submittedName>
</protein>
<dbReference type="RefSeq" id="WP_151968843.1">
    <property type="nucleotide sequence ID" value="NZ_AP019860.1"/>
</dbReference>
<evidence type="ECO:0000313" key="1">
    <source>
        <dbReference type="EMBL" id="BBM84708.1"/>
    </source>
</evidence>
<name>A0A5S9IMM8_UABAM</name>
<dbReference type="KEGG" id="uam:UABAM_03069"/>
<evidence type="ECO:0000313" key="2">
    <source>
        <dbReference type="Proteomes" id="UP000326354"/>
    </source>
</evidence>
<dbReference type="Proteomes" id="UP000326354">
    <property type="component" value="Chromosome"/>
</dbReference>
<dbReference type="EMBL" id="AP019860">
    <property type="protein sequence ID" value="BBM84708.1"/>
    <property type="molecule type" value="Genomic_DNA"/>
</dbReference>
<dbReference type="AlphaFoldDB" id="A0A5S9IMM8"/>
<accession>A0A5S9IMM8</accession>
<dbReference type="OrthoDB" id="1492065at2"/>
<organism evidence="1 2">
    <name type="scientific">Uabimicrobium amorphum</name>
    <dbReference type="NCBI Taxonomy" id="2596890"/>
    <lineage>
        <taxon>Bacteria</taxon>
        <taxon>Pseudomonadati</taxon>
        <taxon>Planctomycetota</taxon>
        <taxon>Candidatus Uabimicrobiia</taxon>
        <taxon>Candidatus Uabimicrobiales</taxon>
        <taxon>Candidatus Uabimicrobiaceae</taxon>
        <taxon>Candidatus Uabimicrobium</taxon>
    </lineage>
</organism>
<sequence length="249" mass="28381">MDHTLLEMHENEFDTNLNVAVVLEKIHCFDEGDGFGKAEPYLWPVFFKIDGEKVYFETLETLTLGGNALLHSVDGAQQNLGVKQVDAGDIVDIPSTIGKWKTTLKPIPIHDYDNWALAQGVIGVFCILMEQDHMSSRAAKSCYEKLVQGIEKALNDTIPYLNEQSRSISPQQIERFATSVSESIEKSVIQNENLLRHIWTAINQDDVIGWKCFIYPHKELMNKKKKSFSCRWKNEGDWKISGSIRVYKS</sequence>
<keyword evidence="2" id="KW-1185">Reference proteome</keyword>
<reference evidence="1 2" key="1">
    <citation type="submission" date="2019-08" db="EMBL/GenBank/DDBJ databases">
        <title>Complete genome sequence of Candidatus Uab amorphum.</title>
        <authorList>
            <person name="Shiratori T."/>
            <person name="Suzuki S."/>
            <person name="Kakizawa Y."/>
            <person name="Ishida K."/>
        </authorList>
    </citation>
    <scope>NUCLEOTIDE SEQUENCE [LARGE SCALE GENOMIC DNA]</scope>
    <source>
        <strain evidence="1 2">SRT547</strain>
    </source>
</reference>
<proteinExistence type="predicted"/>